<sequence length="324" mass="32681">MPRRRAAGVAGGGGRVAVILTVTPNTALDVTYTVHRLVPGEVHRVREARHRAGGKGVNVARVLHTLGVPTRAIGTAGGADGAAVATELRRAGIPHELVPVAGPTRRTVTLVSAVDNQATLVNEPGAELAAAEWDRLLAAVRSHVDDAAVLVCSGSLPPGAPVDGYAVLLALAPRIPTVLDTAGPALLAALPARPTVVKPNVDELRAATGVTDPPAAARALRRAGAGAVVVSRGAAGLLAVTGEGTWSVRPSAPLAGNATGAGDAAVAGIAMELAAGARWPDVLRRAAATSAAAVLGPLAGDLDLIHYRRELRAVTPTPEEDPCR</sequence>
<accession>A0A1I5LL82</accession>
<evidence type="ECO:0000256" key="4">
    <source>
        <dbReference type="ARBA" id="ARBA00022777"/>
    </source>
</evidence>
<dbReference type="Pfam" id="PF00294">
    <property type="entry name" value="PfkB"/>
    <property type="match status" value="1"/>
</dbReference>
<dbReference type="PIRSF" id="PIRSF000535">
    <property type="entry name" value="1PFK/6PFK/LacC"/>
    <property type="match status" value="1"/>
</dbReference>
<dbReference type="GO" id="GO:0005829">
    <property type="term" value="C:cytosol"/>
    <property type="evidence" value="ECO:0007669"/>
    <property type="project" value="TreeGrafter"/>
</dbReference>
<dbReference type="CDD" id="cd01164">
    <property type="entry name" value="FruK_PfkB_like"/>
    <property type="match status" value="1"/>
</dbReference>
<comment type="similarity">
    <text evidence="1">Belongs to the carbohydrate kinase PfkB family.</text>
</comment>
<dbReference type="Proteomes" id="UP000198727">
    <property type="component" value="Unassembled WGS sequence"/>
</dbReference>
<dbReference type="GO" id="GO:0008443">
    <property type="term" value="F:phosphofructokinase activity"/>
    <property type="evidence" value="ECO:0007669"/>
    <property type="project" value="TreeGrafter"/>
</dbReference>
<evidence type="ECO:0000256" key="6">
    <source>
        <dbReference type="PIRNR" id="PIRNR000535"/>
    </source>
</evidence>
<feature type="domain" description="Carbohydrate kinase PfkB" evidence="7">
    <location>
        <begin position="28"/>
        <end position="297"/>
    </location>
</feature>
<evidence type="ECO:0000256" key="1">
    <source>
        <dbReference type="ARBA" id="ARBA00010688"/>
    </source>
</evidence>
<evidence type="ECO:0000256" key="5">
    <source>
        <dbReference type="ARBA" id="ARBA00022840"/>
    </source>
</evidence>
<evidence type="ECO:0000313" key="9">
    <source>
        <dbReference type="Proteomes" id="UP000198727"/>
    </source>
</evidence>
<keyword evidence="2 6" id="KW-0808">Transferase</keyword>
<dbReference type="NCBIfam" id="TIGR03168">
    <property type="entry name" value="1-PFK"/>
    <property type="match status" value="1"/>
</dbReference>
<evidence type="ECO:0000259" key="7">
    <source>
        <dbReference type="Pfam" id="PF00294"/>
    </source>
</evidence>
<dbReference type="PANTHER" id="PTHR46566">
    <property type="entry name" value="1-PHOSPHOFRUCTOKINASE-RELATED"/>
    <property type="match status" value="1"/>
</dbReference>
<dbReference type="InterPro" id="IPR002173">
    <property type="entry name" value="Carboh/pur_kinase_PfkB_CS"/>
</dbReference>
<dbReference type="PANTHER" id="PTHR46566:SF5">
    <property type="entry name" value="1-PHOSPHOFRUCTOKINASE"/>
    <property type="match status" value="1"/>
</dbReference>
<keyword evidence="3" id="KW-0547">Nucleotide-binding</keyword>
<dbReference type="InterPro" id="IPR029056">
    <property type="entry name" value="Ribokinase-like"/>
</dbReference>
<dbReference type="GO" id="GO:0005524">
    <property type="term" value="F:ATP binding"/>
    <property type="evidence" value="ECO:0007669"/>
    <property type="project" value="UniProtKB-KW"/>
</dbReference>
<protein>
    <submittedName>
        <fullName evidence="8">Tagatose 6-phosphate kinase</fullName>
    </submittedName>
</protein>
<dbReference type="InterPro" id="IPR011611">
    <property type="entry name" value="PfkB_dom"/>
</dbReference>
<dbReference type="Gene3D" id="3.40.1190.20">
    <property type="match status" value="1"/>
</dbReference>
<dbReference type="STRING" id="587909.SAMN05421810_101571"/>
<dbReference type="PROSITE" id="PS00583">
    <property type="entry name" value="PFKB_KINASES_1"/>
    <property type="match status" value="1"/>
</dbReference>
<evidence type="ECO:0000256" key="2">
    <source>
        <dbReference type="ARBA" id="ARBA00022679"/>
    </source>
</evidence>
<name>A0A1I5LL82_9PSEU</name>
<evidence type="ECO:0000313" key="8">
    <source>
        <dbReference type="EMBL" id="SFO97606.1"/>
    </source>
</evidence>
<keyword evidence="4 8" id="KW-0418">Kinase</keyword>
<organism evidence="8 9">
    <name type="scientific">Amycolatopsis arida</name>
    <dbReference type="NCBI Taxonomy" id="587909"/>
    <lineage>
        <taxon>Bacteria</taxon>
        <taxon>Bacillati</taxon>
        <taxon>Actinomycetota</taxon>
        <taxon>Actinomycetes</taxon>
        <taxon>Pseudonocardiales</taxon>
        <taxon>Pseudonocardiaceae</taxon>
        <taxon>Amycolatopsis</taxon>
    </lineage>
</organism>
<gene>
    <name evidence="8" type="ORF">SAMN05421810_101571</name>
</gene>
<evidence type="ECO:0000256" key="3">
    <source>
        <dbReference type="ARBA" id="ARBA00022741"/>
    </source>
</evidence>
<keyword evidence="9" id="KW-1185">Reference proteome</keyword>
<dbReference type="InterPro" id="IPR017583">
    <property type="entry name" value="Tagatose/fructose_Pkinase"/>
</dbReference>
<dbReference type="AlphaFoldDB" id="A0A1I5LL82"/>
<reference evidence="9" key="1">
    <citation type="submission" date="2016-10" db="EMBL/GenBank/DDBJ databases">
        <authorList>
            <person name="Varghese N."/>
            <person name="Submissions S."/>
        </authorList>
    </citation>
    <scope>NUCLEOTIDE SEQUENCE [LARGE SCALE GENOMIC DNA]</scope>
    <source>
        <strain evidence="9">CGMCC 4.5579</strain>
    </source>
</reference>
<dbReference type="EMBL" id="FOWW01000001">
    <property type="protein sequence ID" value="SFO97606.1"/>
    <property type="molecule type" value="Genomic_DNA"/>
</dbReference>
<keyword evidence="5" id="KW-0067">ATP-binding</keyword>
<proteinExistence type="inferred from homology"/>
<dbReference type="SUPFAM" id="SSF53613">
    <property type="entry name" value="Ribokinase-like"/>
    <property type="match status" value="1"/>
</dbReference>